<evidence type="ECO:0000256" key="1">
    <source>
        <dbReference type="SAM" id="SignalP"/>
    </source>
</evidence>
<feature type="signal peptide" evidence="1">
    <location>
        <begin position="1"/>
        <end position="26"/>
    </location>
</feature>
<dbReference type="EMBL" id="JAFKCT010000012">
    <property type="protein sequence ID" value="MBN7813366.1"/>
    <property type="molecule type" value="Genomic_DNA"/>
</dbReference>
<name>A0ABS3C8C6_9BACT</name>
<keyword evidence="3" id="KW-1185">Reference proteome</keyword>
<reference evidence="2 3" key="1">
    <citation type="submission" date="2021-03" db="EMBL/GenBank/DDBJ databases">
        <title>novel species isolated from a fishpond in China.</title>
        <authorList>
            <person name="Lu H."/>
            <person name="Cai Z."/>
        </authorList>
    </citation>
    <scope>NUCLEOTIDE SEQUENCE [LARGE SCALE GENOMIC DNA]</scope>
    <source>
        <strain evidence="2 3">H41</strain>
    </source>
</reference>
<gene>
    <name evidence="2" type="ORF">J0A68_20595</name>
</gene>
<accession>A0ABS3C8C6</accession>
<comment type="caution">
    <text evidence="2">The sequence shown here is derived from an EMBL/GenBank/DDBJ whole genome shotgun (WGS) entry which is preliminary data.</text>
</comment>
<proteinExistence type="predicted"/>
<dbReference type="RefSeq" id="WP_206580139.1">
    <property type="nucleotide sequence ID" value="NZ_JAFKCT010000012.1"/>
</dbReference>
<evidence type="ECO:0000313" key="2">
    <source>
        <dbReference type="EMBL" id="MBN7813366.1"/>
    </source>
</evidence>
<sequence>MKLCSISVFFGLLLSGLLPQASEAQALSKPAFDRDTDLLLVQMDCKTDVDDIHTAAALYMLMSHPEFKNLSYLPVAGTYGVQEGLYVPPGEVLDLAFGKKWADADANRAKALAQVYKRVKKTLKSGGEVWIAEAGQSDFSALLIREIQSSMPEVALAERIHVVQHSNWNEEVTSKESLAFVKSTIDYHKIPDGNAVGNGTPGFRTPGYSQWEAQLSDPKLKAVWQLAVAVGLRYNGIDGRYDNKAVAENGLDFSDLSEVCYILGLSEIKDTDEFFNRFAQ</sequence>
<protein>
    <recommendedName>
        <fullName evidence="4">DUF1593 domain-containing protein</fullName>
    </recommendedName>
</protein>
<organism evidence="2 3">
    <name type="scientific">Algoriphagus oliviformis</name>
    <dbReference type="NCBI Taxonomy" id="2811231"/>
    <lineage>
        <taxon>Bacteria</taxon>
        <taxon>Pseudomonadati</taxon>
        <taxon>Bacteroidota</taxon>
        <taxon>Cytophagia</taxon>
        <taxon>Cytophagales</taxon>
        <taxon>Cyclobacteriaceae</taxon>
        <taxon>Algoriphagus</taxon>
    </lineage>
</organism>
<evidence type="ECO:0000313" key="3">
    <source>
        <dbReference type="Proteomes" id="UP000664317"/>
    </source>
</evidence>
<evidence type="ECO:0008006" key="4">
    <source>
        <dbReference type="Google" id="ProtNLM"/>
    </source>
</evidence>
<feature type="chain" id="PRO_5045284176" description="DUF1593 domain-containing protein" evidence="1">
    <location>
        <begin position="27"/>
        <end position="280"/>
    </location>
</feature>
<keyword evidence="1" id="KW-0732">Signal</keyword>
<dbReference type="Proteomes" id="UP000664317">
    <property type="component" value="Unassembled WGS sequence"/>
</dbReference>